<feature type="region of interest" description="Disordered" evidence="1">
    <location>
        <begin position="123"/>
        <end position="188"/>
    </location>
</feature>
<sequence>MTNSLYPHPNIDLKKLCRLILESKLASCHSDMTTRISKGGRIARLLRPPSAWPRSLLPPRDHRRSHLTEHPRAPSPSCAAGAPPGQPSHPVHLPAMAAVGPLPADLPRASNFGRPFSHAVPHVAGAVAPPPSPPRSAAAPPGRFPSPGALPLNTGTQSLLPWSSSVSRSRQQQHAELQRSLPPPPVRPLCPLQGSVSFPHCRELSPGPPAVWHPPSSHWPGPC</sequence>
<evidence type="ECO:0000313" key="2">
    <source>
        <dbReference type="EnsemblPlants" id="Zm00001eb235010_P001"/>
    </source>
</evidence>
<dbReference type="AlphaFoldDB" id="A0A804PFY4"/>
<organism evidence="2 3">
    <name type="scientific">Zea mays</name>
    <name type="common">Maize</name>
    <dbReference type="NCBI Taxonomy" id="4577"/>
    <lineage>
        <taxon>Eukaryota</taxon>
        <taxon>Viridiplantae</taxon>
        <taxon>Streptophyta</taxon>
        <taxon>Embryophyta</taxon>
        <taxon>Tracheophyta</taxon>
        <taxon>Spermatophyta</taxon>
        <taxon>Magnoliopsida</taxon>
        <taxon>Liliopsida</taxon>
        <taxon>Poales</taxon>
        <taxon>Poaceae</taxon>
        <taxon>PACMAD clade</taxon>
        <taxon>Panicoideae</taxon>
        <taxon>Andropogonodae</taxon>
        <taxon>Andropogoneae</taxon>
        <taxon>Tripsacinae</taxon>
        <taxon>Zea</taxon>
    </lineage>
</organism>
<feature type="region of interest" description="Disordered" evidence="1">
    <location>
        <begin position="50"/>
        <end position="94"/>
    </location>
</feature>
<protein>
    <submittedName>
        <fullName evidence="2">Uncharacterized protein</fullName>
    </submittedName>
</protein>
<dbReference type="EnsemblPlants" id="Zm00001eb235010_T001">
    <property type="protein sequence ID" value="Zm00001eb235010_P001"/>
    <property type="gene ID" value="Zm00001eb235010"/>
</dbReference>
<reference evidence="2" key="3">
    <citation type="submission" date="2021-05" db="UniProtKB">
        <authorList>
            <consortium name="EnsemblPlants"/>
        </authorList>
    </citation>
    <scope>IDENTIFICATION</scope>
    <source>
        <strain evidence="2">cv. B73</strain>
    </source>
</reference>
<evidence type="ECO:0000313" key="3">
    <source>
        <dbReference type="Proteomes" id="UP000007305"/>
    </source>
</evidence>
<name>A0A804PFY4_MAIZE</name>
<evidence type="ECO:0000256" key="1">
    <source>
        <dbReference type="SAM" id="MobiDB-lite"/>
    </source>
</evidence>
<keyword evidence="3" id="KW-1185">Reference proteome</keyword>
<feature type="compositionally biased region" description="Low complexity" evidence="1">
    <location>
        <begin position="157"/>
        <end position="172"/>
    </location>
</feature>
<accession>A0A804PFY4</accession>
<reference evidence="2" key="2">
    <citation type="submission" date="2019-07" db="EMBL/GenBank/DDBJ databases">
        <authorList>
            <person name="Seetharam A."/>
            <person name="Woodhouse M."/>
            <person name="Cannon E."/>
        </authorList>
    </citation>
    <scope>NUCLEOTIDE SEQUENCE [LARGE SCALE GENOMIC DNA]</scope>
    <source>
        <strain evidence="2">cv. B73</strain>
    </source>
</reference>
<dbReference type="Proteomes" id="UP000007305">
    <property type="component" value="Chromosome 5"/>
</dbReference>
<dbReference type="Gramene" id="Zm00001eb235010_T001">
    <property type="protein sequence ID" value="Zm00001eb235010_P001"/>
    <property type="gene ID" value="Zm00001eb235010"/>
</dbReference>
<reference evidence="3" key="1">
    <citation type="journal article" date="2009" name="Science">
        <title>The B73 maize genome: complexity, diversity, and dynamics.</title>
        <authorList>
            <person name="Schnable P.S."/>
            <person name="Ware D."/>
            <person name="Fulton R.S."/>
            <person name="Stein J.C."/>
            <person name="Wei F."/>
            <person name="Pasternak S."/>
            <person name="Liang C."/>
            <person name="Zhang J."/>
            <person name="Fulton L."/>
            <person name="Graves T.A."/>
            <person name="Minx P."/>
            <person name="Reily A.D."/>
            <person name="Courtney L."/>
            <person name="Kruchowski S.S."/>
            <person name="Tomlinson C."/>
            <person name="Strong C."/>
            <person name="Delehaunty K."/>
            <person name="Fronick C."/>
            <person name="Courtney B."/>
            <person name="Rock S.M."/>
            <person name="Belter E."/>
            <person name="Du F."/>
            <person name="Kim K."/>
            <person name="Abbott R.M."/>
            <person name="Cotton M."/>
            <person name="Levy A."/>
            <person name="Marchetto P."/>
            <person name="Ochoa K."/>
            <person name="Jackson S.M."/>
            <person name="Gillam B."/>
            <person name="Chen W."/>
            <person name="Yan L."/>
            <person name="Higginbotham J."/>
            <person name="Cardenas M."/>
            <person name="Waligorski J."/>
            <person name="Applebaum E."/>
            <person name="Phelps L."/>
            <person name="Falcone J."/>
            <person name="Kanchi K."/>
            <person name="Thane T."/>
            <person name="Scimone A."/>
            <person name="Thane N."/>
            <person name="Henke J."/>
            <person name="Wang T."/>
            <person name="Ruppert J."/>
            <person name="Shah N."/>
            <person name="Rotter K."/>
            <person name="Hodges J."/>
            <person name="Ingenthron E."/>
            <person name="Cordes M."/>
            <person name="Kohlberg S."/>
            <person name="Sgro J."/>
            <person name="Delgado B."/>
            <person name="Mead K."/>
            <person name="Chinwalla A."/>
            <person name="Leonard S."/>
            <person name="Crouse K."/>
            <person name="Collura K."/>
            <person name="Kudrna D."/>
            <person name="Currie J."/>
            <person name="He R."/>
            <person name="Angelova A."/>
            <person name="Rajasekar S."/>
            <person name="Mueller T."/>
            <person name="Lomeli R."/>
            <person name="Scara G."/>
            <person name="Ko A."/>
            <person name="Delaney K."/>
            <person name="Wissotski M."/>
            <person name="Lopez G."/>
            <person name="Campos D."/>
            <person name="Braidotti M."/>
            <person name="Ashley E."/>
            <person name="Golser W."/>
            <person name="Kim H."/>
            <person name="Lee S."/>
            <person name="Lin J."/>
            <person name="Dujmic Z."/>
            <person name="Kim W."/>
            <person name="Talag J."/>
            <person name="Zuccolo A."/>
            <person name="Fan C."/>
            <person name="Sebastian A."/>
            <person name="Kramer M."/>
            <person name="Spiegel L."/>
            <person name="Nascimento L."/>
            <person name="Zutavern T."/>
            <person name="Miller B."/>
            <person name="Ambroise C."/>
            <person name="Muller S."/>
            <person name="Spooner W."/>
            <person name="Narechania A."/>
            <person name="Ren L."/>
            <person name="Wei S."/>
            <person name="Kumari S."/>
            <person name="Faga B."/>
            <person name="Levy M.J."/>
            <person name="McMahan L."/>
            <person name="Van Buren P."/>
            <person name="Vaughn M.W."/>
            <person name="Ying K."/>
            <person name="Yeh C.-T."/>
            <person name="Emrich S.J."/>
            <person name="Jia Y."/>
            <person name="Kalyanaraman A."/>
            <person name="Hsia A.-P."/>
            <person name="Barbazuk W.B."/>
            <person name="Baucom R.S."/>
            <person name="Brutnell T.P."/>
            <person name="Carpita N.C."/>
            <person name="Chaparro C."/>
            <person name="Chia J.-M."/>
            <person name="Deragon J.-M."/>
            <person name="Estill J.C."/>
            <person name="Fu Y."/>
            <person name="Jeddeloh J.A."/>
            <person name="Han Y."/>
            <person name="Lee H."/>
            <person name="Li P."/>
            <person name="Lisch D.R."/>
            <person name="Liu S."/>
            <person name="Liu Z."/>
            <person name="Nagel D.H."/>
            <person name="McCann M.C."/>
            <person name="SanMiguel P."/>
            <person name="Myers A.M."/>
            <person name="Nettleton D."/>
            <person name="Nguyen J."/>
            <person name="Penning B.W."/>
            <person name="Ponnala L."/>
            <person name="Schneider K.L."/>
            <person name="Schwartz D.C."/>
            <person name="Sharma A."/>
            <person name="Soderlund C."/>
            <person name="Springer N.M."/>
            <person name="Sun Q."/>
            <person name="Wang H."/>
            <person name="Waterman M."/>
            <person name="Westerman R."/>
            <person name="Wolfgruber T.K."/>
            <person name="Yang L."/>
            <person name="Yu Y."/>
            <person name="Zhang L."/>
            <person name="Zhou S."/>
            <person name="Zhu Q."/>
            <person name="Bennetzen J.L."/>
            <person name="Dawe R.K."/>
            <person name="Jiang J."/>
            <person name="Jiang N."/>
            <person name="Presting G.G."/>
            <person name="Wessler S.R."/>
            <person name="Aluru S."/>
            <person name="Martienssen R.A."/>
            <person name="Clifton S.W."/>
            <person name="McCombie W.R."/>
            <person name="Wing R.A."/>
            <person name="Wilson R.K."/>
        </authorList>
    </citation>
    <scope>NUCLEOTIDE SEQUENCE [LARGE SCALE GENOMIC DNA]</scope>
    <source>
        <strain evidence="3">cv. B73</strain>
    </source>
</reference>
<feature type="compositionally biased region" description="Low complexity" evidence="1">
    <location>
        <begin position="135"/>
        <end position="149"/>
    </location>
</feature>
<dbReference type="InParanoid" id="A0A804PFY4"/>
<proteinExistence type="predicted"/>